<comment type="function">
    <text evidence="8">Catalyzes the phosphorylation of the 3'-hydroxyl group of dephosphocoenzyme A to form coenzyme A.</text>
</comment>
<comment type="subcellular location">
    <subcellularLocation>
        <location evidence="8">Cytoplasm</location>
    </subcellularLocation>
</comment>
<dbReference type="PROSITE" id="PS51219">
    <property type="entry name" value="DPCK"/>
    <property type="match status" value="1"/>
</dbReference>
<dbReference type="HOGENOM" id="CLU_057180_0_0_9"/>
<dbReference type="UniPathway" id="UPA00241">
    <property type="reaction ID" value="UER00356"/>
</dbReference>
<dbReference type="PANTHER" id="PTHR10695">
    <property type="entry name" value="DEPHOSPHO-COA KINASE-RELATED"/>
    <property type="match status" value="1"/>
</dbReference>
<dbReference type="STRING" id="500633.CLOHIR_01947"/>
<name>B6G1E0_PEPHT</name>
<dbReference type="PANTHER" id="PTHR10695:SF46">
    <property type="entry name" value="BIFUNCTIONAL COENZYME A SYNTHASE-RELATED"/>
    <property type="match status" value="1"/>
</dbReference>
<dbReference type="SUPFAM" id="SSF52540">
    <property type="entry name" value="P-loop containing nucleoside triphosphate hydrolases"/>
    <property type="match status" value="1"/>
</dbReference>
<dbReference type="Proteomes" id="UP000003178">
    <property type="component" value="Unassembled WGS sequence"/>
</dbReference>
<dbReference type="GO" id="GO:0005737">
    <property type="term" value="C:cytoplasm"/>
    <property type="evidence" value="ECO:0007669"/>
    <property type="project" value="UniProtKB-SubCell"/>
</dbReference>
<sequence length="209" mass="23564">MVRNKVGDNMLRIGLTGSIGCGKSSLSNILKKYNIPIIDADIKGREIYEDKELLKAIEDAFGNSVINKDGTLNRKNLGKIVFSDDDKLEKLNSLTHPVIRRMINEDLDEYEKRGEKMAVIDAALLLEAGFMSMLDTIIVVTCSEPVQLQRVILRDNCSEEDAMGRIKSQMPQEEKVKYAEFVVDNSGTLDQLAEEADELIRKLEEKIEK</sequence>
<dbReference type="GO" id="GO:0004140">
    <property type="term" value="F:dephospho-CoA kinase activity"/>
    <property type="evidence" value="ECO:0007669"/>
    <property type="project" value="UniProtKB-UniRule"/>
</dbReference>
<dbReference type="AlphaFoldDB" id="B6G1E0"/>
<evidence type="ECO:0000256" key="1">
    <source>
        <dbReference type="ARBA" id="ARBA00009018"/>
    </source>
</evidence>
<evidence type="ECO:0000256" key="5">
    <source>
        <dbReference type="ARBA" id="ARBA00022777"/>
    </source>
</evidence>
<keyword evidence="6 8" id="KW-0067">ATP-binding</keyword>
<accession>B6G1E0</accession>
<organism evidence="10 11">
    <name type="scientific">Peptacetobacter hiranonis (strain DSM 13275 / JCM 10541 / KCTC 15199 / TO-931)</name>
    <name type="common">Clostridium hiranonis</name>
    <dbReference type="NCBI Taxonomy" id="500633"/>
    <lineage>
        <taxon>Bacteria</taxon>
        <taxon>Bacillati</taxon>
        <taxon>Bacillota</taxon>
        <taxon>Clostridia</taxon>
        <taxon>Peptostreptococcales</taxon>
        <taxon>Peptostreptococcaceae</taxon>
        <taxon>Peptacetobacter</taxon>
    </lineage>
</organism>
<dbReference type="eggNOG" id="COG0237">
    <property type="taxonomic scope" value="Bacteria"/>
</dbReference>
<evidence type="ECO:0000313" key="11">
    <source>
        <dbReference type="Proteomes" id="UP000003178"/>
    </source>
</evidence>
<evidence type="ECO:0000313" key="10">
    <source>
        <dbReference type="EMBL" id="EEA84406.1"/>
    </source>
</evidence>
<gene>
    <name evidence="8 10" type="primary">coaE</name>
    <name evidence="10" type="ORF">CLOHIR_01947</name>
</gene>
<keyword evidence="4 8" id="KW-0547">Nucleotide-binding</keyword>
<evidence type="ECO:0000256" key="9">
    <source>
        <dbReference type="NCBIfam" id="TIGR00152"/>
    </source>
</evidence>
<evidence type="ECO:0000256" key="4">
    <source>
        <dbReference type="ARBA" id="ARBA00022741"/>
    </source>
</evidence>
<comment type="pathway">
    <text evidence="8">Cofactor biosynthesis; coenzyme A biosynthesis; CoA from (R)-pantothenate: step 5/5.</text>
</comment>
<keyword evidence="7 8" id="KW-0173">Coenzyme A biosynthesis</keyword>
<dbReference type="Gene3D" id="3.40.50.300">
    <property type="entry name" value="P-loop containing nucleotide triphosphate hydrolases"/>
    <property type="match status" value="1"/>
</dbReference>
<comment type="caution">
    <text evidence="10">The sequence shown here is derived from an EMBL/GenBank/DDBJ whole genome shotgun (WGS) entry which is preliminary data.</text>
</comment>
<dbReference type="EC" id="2.7.1.24" evidence="8 9"/>
<feature type="binding site" evidence="8">
    <location>
        <begin position="20"/>
        <end position="25"/>
    </location>
    <ligand>
        <name>ATP</name>
        <dbReference type="ChEBI" id="CHEBI:30616"/>
    </ligand>
</feature>
<protein>
    <recommendedName>
        <fullName evidence="8 9">Dephospho-CoA kinase</fullName>
        <ecNumber evidence="8 9">2.7.1.24</ecNumber>
    </recommendedName>
    <alternativeName>
        <fullName evidence="8">Dephosphocoenzyme A kinase</fullName>
    </alternativeName>
</protein>
<proteinExistence type="inferred from homology"/>
<dbReference type="NCBIfam" id="TIGR00152">
    <property type="entry name" value="dephospho-CoA kinase"/>
    <property type="match status" value="1"/>
</dbReference>
<reference evidence="10 11" key="1">
    <citation type="submission" date="2008-09" db="EMBL/GenBank/DDBJ databases">
        <authorList>
            <person name="Fulton L."/>
            <person name="Clifton S."/>
            <person name="Fulton B."/>
            <person name="Xu J."/>
            <person name="Minx P."/>
            <person name="Pepin K.H."/>
            <person name="Johnson M."/>
            <person name="Thiruvilangam P."/>
            <person name="Bhonagiri V."/>
            <person name="Nash W.E."/>
            <person name="Mardis E.R."/>
            <person name="Wilson R.K."/>
        </authorList>
    </citation>
    <scope>NUCLEOTIDE SEQUENCE [LARGE SCALE GENOMIC DNA]</scope>
    <source>
        <strain evidence="10 11">DSM 13275</strain>
    </source>
</reference>
<dbReference type="InterPro" id="IPR027417">
    <property type="entry name" value="P-loop_NTPase"/>
</dbReference>
<comment type="similarity">
    <text evidence="1 8">Belongs to the CoaE family.</text>
</comment>
<keyword evidence="5 8" id="KW-0418">Kinase</keyword>
<keyword evidence="3 8" id="KW-0808">Transferase</keyword>
<keyword evidence="11" id="KW-1185">Reference proteome</keyword>
<reference evidence="10 11" key="2">
    <citation type="submission" date="2008-10" db="EMBL/GenBank/DDBJ databases">
        <title>Draft genome sequence of Clostridium hiranonis (DSM 13275).</title>
        <authorList>
            <person name="Sudarsanam P."/>
            <person name="Ley R."/>
            <person name="Guruge J."/>
            <person name="Turnbaugh P.J."/>
            <person name="Mahowald M."/>
            <person name="Liep D."/>
            <person name="Gordon J."/>
        </authorList>
    </citation>
    <scope>NUCLEOTIDE SEQUENCE [LARGE SCALE GENOMIC DNA]</scope>
    <source>
        <strain evidence="10 11">DSM 13275</strain>
    </source>
</reference>
<evidence type="ECO:0000256" key="6">
    <source>
        <dbReference type="ARBA" id="ARBA00022840"/>
    </source>
</evidence>
<dbReference type="Pfam" id="PF01121">
    <property type="entry name" value="CoaE"/>
    <property type="match status" value="1"/>
</dbReference>
<comment type="catalytic activity">
    <reaction evidence="8">
        <text>3'-dephospho-CoA + ATP = ADP + CoA + H(+)</text>
        <dbReference type="Rhea" id="RHEA:18245"/>
        <dbReference type="ChEBI" id="CHEBI:15378"/>
        <dbReference type="ChEBI" id="CHEBI:30616"/>
        <dbReference type="ChEBI" id="CHEBI:57287"/>
        <dbReference type="ChEBI" id="CHEBI:57328"/>
        <dbReference type="ChEBI" id="CHEBI:456216"/>
        <dbReference type="EC" id="2.7.1.24"/>
    </reaction>
</comment>
<dbReference type="InterPro" id="IPR001977">
    <property type="entry name" value="Depp_CoAkinase"/>
</dbReference>
<dbReference type="EMBL" id="ABWP01000073">
    <property type="protein sequence ID" value="EEA84406.1"/>
    <property type="molecule type" value="Genomic_DNA"/>
</dbReference>
<evidence type="ECO:0000256" key="3">
    <source>
        <dbReference type="ARBA" id="ARBA00022679"/>
    </source>
</evidence>
<evidence type="ECO:0000256" key="2">
    <source>
        <dbReference type="ARBA" id="ARBA00022490"/>
    </source>
</evidence>
<keyword evidence="2 8" id="KW-0963">Cytoplasm</keyword>
<dbReference type="GO" id="GO:0005524">
    <property type="term" value="F:ATP binding"/>
    <property type="evidence" value="ECO:0007669"/>
    <property type="project" value="UniProtKB-UniRule"/>
</dbReference>
<dbReference type="FunFam" id="3.40.50.300:FF:000991">
    <property type="entry name" value="Dephospho-CoA kinase"/>
    <property type="match status" value="1"/>
</dbReference>
<evidence type="ECO:0000256" key="8">
    <source>
        <dbReference type="HAMAP-Rule" id="MF_00376"/>
    </source>
</evidence>
<dbReference type="CDD" id="cd02022">
    <property type="entry name" value="DPCK"/>
    <property type="match status" value="1"/>
</dbReference>
<evidence type="ECO:0000256" key="7">
    <source>
        <dbReference type="ARBA" id="ARBA00022993"/>
    </source>
</evidence>
<dbReference type="GO" id="GO:0015937">
    <property type="term" value="P:coenzyme A biosynthetic process"/>
    <property type="evidence" value="ECO:0007669"/>
    <property type="project" value="UniProtKB-UniRule"/>
</dbReference>
<dbReference type="HAMAP" id="MF_00376">
    <property type="entry name" value="Dephospho_CoA_kinase"/>
    <property type="match status" value="1"/>
</dbReference>